<sequence>MRRDPDPAPRPSSGLTPADSAELTAAWRAEIAEYWTERRRLLRERIEQIPGWAVLELAVDVLDDGILETAPIYWEKRAEVFDALKPALTAAEAEDCPGLVEDWLLGDERAQACRNRAALERMDFDLHTEVTRVHDEFWQAIDPAGDYRNQLDRHRHEAPEAA</sequence>
<evidence type="ECO:0000313" key="1">
    <source>
        <dbReference type="EMBL" id="GAA3811021.1"/>
    </source>
</evidence>
<evidence type="ECO:0008006" key="3">
    <source>
        <dbReference type="Google" id="ProtNLM"/>
    </source>
</evidence>
<dbReference type="RefSeq" id="WP_344773315.1">
    <property type="nucleotide sequence ID" value="NZ_BAABAH010000003.1"/>
</dbReference>
<proteinExistence type="predicted"/>
<dbReference type="Proteomes" id="UP001501821">
    <property type="component" value="Unassembled WGS sequence"/>
</dbReference>
<reference evidence="2" key="1">
    <citation type="journal article" date="2019" name="Int. J. Syst. Evol. Microbiol.">
        <title>The Global Catalogue of Microorganisms (GCM) 10K type strain sequencing project: providing services to taxonomists for standard genome sequencing and annotation.</title>
        <authorList>
            <consortium name="The Broad Institute Genomics Platform"/>
            <consortium name="The Broad Institute Genome Sequencing Center for Infectious Disease"/>
            <person name="Wu L."/>
            <person name="Ma J."/>
        </authorList>
    </citation>
    <scope>NUCLEOTIDE SEQUENCE [LARGE SCALE GENOMIC DNA]</scope>
    <source>
        <strain evidence="2">JCM 16953</strain>
    </source>
</reference>
<gene>
    <name evidence="1" type="ORF">GCM10022242_11890</name>
</gene>
<evidence type="ECO:0000313" key="2">
    <source>
        <dbReference type="Proteomes" id="UP001501821"/>
    </source>
</evidence>
<dbReference type="EMBL" id="BAABAH010000003">
    <property type="protein sequence ID" value="GAA3811021.1"/>
    <property type="molecule type" value="Genomic_DNA"/>
</dbReference>
<name>A0ABP7I799_9ACTN</name>
<accession>A0ABP7I799</accession>
<keyword evidence="2" id="KW-1185">Reference proteome</keyword>
<protein>
    <recommendedName>
        <fullName evidence="3">DUF4375 domain-containing protein</fullName>
    </recommendedName>
</protein>
<comment type="caution">
    <text evidence="1">The sequence shown here is derived from an EMBL/GenBank/DDBJ whole genome shotgun (WGS) entry which is preliminary data.</text>
</comment>
<organism evidence="1 2">
    <name type="scientific">Nocardioides panacisoli</name>
    <dbReference type="NCBI Taxonomy" id="627624"/>
    <lineage>
        <taxon>Bacteria</taxon>
        <taxon>Bacillati</taxon>
        <taxon>Actinomycetota</taxon>
        <taxon>Actinomycetes</taxon>
        <taxon>Propionibacteriales</taxon>
        <taxon>Nocardioidaceae</taxon>
        <taxon>Nocardioides</taxon>
    </lineage>
</organism>